<sequence>MSGPSVPSWVRHPCLLAETVQPSVIRSILVLNRDLPQHTPWHTGIMTMAGRANVLLGDIREKPWQAASVEEYLSKLHAVFLPHVVEGLAKLVVDSDSEGATTSAARGAEEKPYCAVAFTEQILVLVLNRVEERNARQIRQLRRMHETYRLPARLQYRAVPEWVKNPALLYPDCRGFTVKLLKKINRDMPANSDWWRDEFLSAADRARVITKRVKRFFNWHIGMPDDDNPLPTLDFQDPLDLSIDNAGADTWAASPHKTASLVGSVFRRHIAVEIKDEAMKFDYTLPGLLAKDR</sequence>
<reference evidence="1 2" key="1">
    <citation type="submission" date="2024-02" db="EMBL/GenBank/DDBJ databases">
        <title>De novo assembly and annotation of 12 fungi associated with fruit tree decline syndrome in Ontario, Canada.</title>
        <authorList>
            <person name="Sulman M."/>
            <person name="Ellouze W."/>
            <person name="Ilyukhin E."/>
        </authorList>
    </citation>
    <scope>NUCLEOTIDE SEQUENCE [LARGE SCALE GENOMIC DNA]</scope>
    <source>
        <strain evidence="1 2">M11/M66-122</strain>
    </source>
</reference>
<keyword evidence="2" id="KW-1185">Reference proteome</keyword>
<organism evidence="1 2">
    <name type="scientific">Diatrype stigma</name>
    <dbReference type="NCBI Taxonomy" id="117547"/>
    <lineage>
        <taxon>Eukaryota</taxon>
        <taxon>Fungi</taxon>
        <taxon>Dikarya</taxon>
        <taxon>Ascomycota</taxon>
        <taxon>Pezizomycotina</taxon>
        <taxon>Sordariomycetes</taxon>
        <taxon>Xylariomycetidae</taxon>
        <taxon>Xylariales</taxon>
        <taxon>Diatrypaceae</taxon>
        <taxon>Diatrype</taxon>
    </lineage>
</organism>
<proteinExistence type="predicted"/>
<dbReference type="Proteomes" id="UP001320420">
    <property type="component" value="Unassembled WGS sequence"/>
</dbReference>
<comment type="caution">
    <text evidence="1">The sequence shown here is derived from an EMBL/GenBank/DDBJ whole genome shotgun (WGS) entry which is preliminary data.</text>
</comment>
<accession>A0AAN9UYZ9</accession>
<dbReference type="EMBL" id="JAKJXP020000004">
    <property type="protein sequence ID" value="KAK7756928.1"/>
    <property type="molecule type" value="Genomic_DNA"/>
</dbReference>
<gene>
    <name evidence="1" type="ORF">SLS62_000944</name>
</gene>
<dbReference type="AlphaFoldDB" id="A0AAN9UYZ9"/>
<name>A0AAN9UYZ9_9PEZI</name>
<evidence type="ECO:0000313" key="1">
    <source>
        <dbReference type="EMBL" id="KAK7756928.1"/>
    </source>
</evidence>
<evidence type="ECO:0000313" key="2">
    <source>
        <dbReference type="Proteomes" id="UP001320420"/>
    </source>
</evidence>
<protein>
    <submittedName>
        <fullName evidence="1">Uncharacterized protein</fullName>
    </submittedName>
</protein>